<keyword evidence="1" id="KW-0472">Membrane</keyword>
<keyword evidence="1" id="KW-0812">Transmembrane</keyword>
<proteinExistence type="predicted"/>
<sequence length="128" mass="14115">MSNQPNIQHIRFGLLFGPLLTAFIMFYTLPVLLGIIMNTIAMILVVSCLLGILEAHFSGIFNILSSMALLLFITLSKPPLNQEGPMIVTILAANAFFVGCGIVTYTVAALRWFFGEDVNKTRSEKNFS</sequence>
<gene>
    <name evidence="2" type="ORF">CAUJ_LOCUS10002</name>
</gene>
<feature type="transmembrane region" description="Helical" evidence="1">
    <location>
        <begin position="86"/>
        <end position="114"/>
    </location>
</feature>
<comment type="caution">
    <text evidence="2">The sequence shown here is derived from an EMBL/GenBank/DDBJ whole genome shotgun (WGS) entry which is preliminary data.</text>
</comment>
<dbReference type="EMBL" id="CAJGYM010000041">
    <property type="protein sequence ID" value="CAD6194083.1"/>
    <property type="molecule type" value="Genomic_DNA"/>
</dbReference>
<evidence type="ECO:0000256" key="1">
    <source>
        <dbReference type="SAM" id="Phobius"/>
    </source>
</evidence>
<reference evidence="2" key="1">
    <citation type="submission" date="2020-10" db="EMBL/GenBank/DDBJ databases">
        <authorList>
            <person name="Kikuchi T."/>
        </authorList>
    </citation>
    <scope>NUCLEOTIDE SEQUENCE</scope>
    <source>
        <strain evidence="2">NKZ352</strain>
    </source>
</reference>
<name>A0A8S1HCB5_9PELO</name>
<dbReference type="AlphaFoldDB" id="A0A8S1HCB5"/>
<protein>
    <submittedName>
        <fullName evidence="2">Uncharacterized protein</fullName>
    </submittedName>
</protein>
<keyword evidence="1" id="KW-1133">Transmembrane helix</keyword>
<keyword evidence="3" id="KW-1185">Reference proteome</keyword>
<dbReference type="Proteomes" id="UP000835052">
    <property type="component" value="Unassembled WGS sequence"/>
</dbReference>
<feature type="transmembrane region" description="Helical" evidence="1">
    <location>
        <begin position="35"/>
        <end position="53"/>
    </location>
</feature>
<evidence type="ECO:0000313" key="2">
    <source>
        <dbReference type="EMBL" id="CAD6194083.1"/>
    </source>
</evidence>
<evidence type="ECO:0000313" key="3">
    <source>
        <dbReference type="Proteomes" id="UP000835052"/>
    </source>
</evidence>
<accession>A0A8S1HCB5</accession>
<feature type="transmembrane region" description="Helical" evidence="1">
    <location>
        <begin position="60"/>
        <end position="80"/>
    </location>
</feature>
<organism evidence="2 3">
    <name type="scientific">Caenorhabditis auriculariae</name>
    <dbReference type="NCBI Taxonomy" id="2777116"/>
    <lineage>
        <taxon>Eukaryota</taxon>
        <taxon>Metazoa</taxon>
        <taxon>Ecdysozoa</taxon>
        <taxon>Nematoda</taxon>
        <taxon>Chromadorea</taxon>
        <taxon>Rhabditida</taxon>
        <taxon>Rhabditina</taxon>
        <taxon>Rhabditomorpha</taxon>
        <taxon>Rhabditoidea</taxon>
        <taxon>Rhabditidae</taxon>
        <taxon>Peloderinae</taxon>
        <taxon>Caenorhabditis</taxon>
    </lineage>
</organism>
<feature type="transmembrane region" description="Helical" evidence="1">
    <location>
        <begin position="12"/>
        <end position="29"/>
    </location>
</feature>